<evidence type="ECO:0000313" key="2">
    <source>
        <dbReference type="EMBL" id="KAK1566396.1"/>
    </source>
</evidence>
<comment type="caution">
    <text evidence="2">The sequence shown here is derived from an EMBL/GenBank/DDBJ whole genome shotgun (WGS) entry which is preliminary data.</text>
</comment>
<dbReference type="Proteomes" id="UP001230504">
    <property type="component" value="Unassembled WGS sequence"/>
</dbReference>
<reference evidence="2" key="1">
    <citation type="submission" date="2021-06" db="EMBL/GenBank/DDBJ databases">
        <title>Comparative genomics, transcriptomics and evolutionary studies reveal genomic signatures of adaptation to plant cell wall in hemibiotrophic fungi.</title>
        <authorList>
            <consortium name="DOE Joint Genome Institute"/>
            <person name="Baroncelli R."/>
            <person name="Diaz J.F."/>
            <person name="Benocci T."/>
            <person name="Peng M."/>
            <person name="Battaglia E."/>
            <person name="Haridas S."/>
            <person name="Andreopoulos W."/>
            <person name="Labutti K."/>
            <person name="Pangilinan J."/>
            <person name="Floch G.L."/>
            <person name="Makela M.R."/>
            <person name="Henrissat B."/>
            <person name="Grigoriev I.V."/>
            <person name="Crouch J.A."/>
            <person name="De Vries R.P."/>
            <person name="Sukno S.A."/>
            <person name="Thon M.R."/>
        </authorList>
    </citation>
    <scope>NUCLEOTIDE SEQUENCE</scope>
    <source>
        <strain evidence="2">CBS 125086</strain>
    </source>
</reference>
<feature type="transmembrane region" description="Helical" evidence="1">
    <location>
        <begin position="20"/>
        <end position="53"/>
    </location>
</feature>
<dbReference type="AlphaFoldDB" id="A0AAD8PL71"/>
<accession>A0AAD8PL71</accession>
<dbReference type="EMBL" id="JAHLJV010000142">
    <property type="protein sequence ID" value="KAK1566396.1"/>
    <property type="molecule type" value="Genomic_DNA"/>
</dbReference>
<evidence type="ECO:0000256" key="1">
    <source>
        <dbReference type="SAM" id="Phobius"/>
    </source>
</evidence>
<dbReference type="GeneID" id="85443565"/>
<dbReference type="RefSeq" id="XP_060407566.1">
    <property type="nucleotide sequence ID" value="XM_060559325.1"/>
</dbReference>
<sequence>MIWTIAHCALVKPVCRVTKFAFPIFAVLGLLALVAAWAINVSLGGLYALYVWACDDLVPVRFFLVDWCAGINTAASPPPFPAALTTVLPAWTPLTPAELFLIQKPDRHFCVFGFGDLLGGMAAEQRKYMTDKQRELFAVMRRAGSVVGRLQKIGRKQARNVERAQDKIKGLLDDPLPNCPTPPPPLARFSAVWFWSLLDRGAPPLSDRYPPSVTLEGLARELSRVLDGEAASRKQFAKYVTALSQEVGDVASSVCGWNMALEESISDKRHRLSTARRKARPTSSSSWWQRVTKGTADEVHVLLWEDQAMVIRNEIVMWRRRKAKANLLCKTLTEGASKTAKLVKAVQDEETHVGEVAQGAADLVAEILSRQGSQASDEVLQRWIKTARDLGVNYLQSFRLYYSKC</sequence>
<protein>
    <submittedName>
        <fullName evidence="2">Uncharacterized protein</fullName>
    </submittedName>
</protein>
<keyword evidence="1" id="KW-1133">Transmembrane helix</keyword>
<keyword evidence="1" id="KW-0472">Membrane</keyword>
<name>A0AAD8PL71_9PEZI</name>
<evidence type="ECO:0000313" key="3">
    <source>
        <dbReference type="Proteomes" id="UP001230504"/>
    </source>
</evidence>
<organism evidence="2 3">
    <name type="scientific">Colletotrichum navitas</name>
    <dbReference type="NCBI Taxonomy" id="681940"/>
    <lineage>
        <taxon>Eukaryota</taxon>
        <taxon>Fungi</taxon>
        <taxon>Dikarya</taxon>
        <taxon>Ascomycota</taxon>
        <taxon>Pezizomycotina</taxon>
        <taxon>Sordariomycetes</taxon>
        <taxon>Hypocreomycetidae</taxon>
        <taxon>Glomerellales</taxon>
        <taxon>Glomerellaceae</taxon>
        <taxon>Colletotrichum</taxon>
        <taxon>Colletotrichum graminicola species complex</taxon>
    </lineage>
</organism>
<keyword evidence="3" id="KW-1185">Reference proteome</keyword>
<keyword evidence="1" id="KW-0812">Transmembrane</keyword>
<gene>
    <name evidence="2" type="ORF">LY79DRAFT_572148</name>
</gene>
<proteinExistence type="predicted"/>